<name>A0A0F9NG80_9ZZZZ</name>
<reference evidence="2" key="1">
    <citation type="journal article" date="2015" name="Nature">
        <title>Complex archaea that bridge the gap between prokaryotes and eukaryotes.</title>
        <authorList>
            <person name="Spang A."/>
            <person name="Saw J.H."/>
            <person name="Jorgensen S.L."/>
            <person name="Zaremba-Niedzwiedzka K."/>
            <person name="Martijn J."/>
            <person name="Lind A.E."/>
            <person name="van Eijk R."/>
            <person name="Schleper C."/>
            <person name="Guy L."/>
            <person name="Ettema T.J."/>
        </authorList>
    </citation>
    <scope>NUCLEOTIDE SEQUENCE</scope>
</reference>
<accession>A0A0F9NG80</accession>
<evidence type="ECO:0000256" key="1">
    <source>
        <dbReference type="SAM" id="Phobius"/>
    </source>
</evidence>
<keyword evidence="1" id="KW-0472">Membrane</keyword>
<dbReference type="EMBL" id="LAZR01008186">
    <property type="protein sequence ID" value="KKM80417.1"/>
    <property type="molecule type" value="Genomic_DNA"/>
</dbReference>
<evidence type="ECO:0000313" key="2">
    <source>
        <dbReference type="EMBL" id="KKM80417.1"/>
    </source>
</evidence>
<keyword evidence="1" id="KW-0812">Transmembrane</keyword>
<organism evidence="2">
    <name type="scientific">marine sediment metagenome</name>
    <dbReference type="NCBI Taxonomy" id="412755"/>
    <lineage>
        <taxon>unclassified sequences</taxon>
        <taxon>metagenomes</taxon>
        <taxon>ecological metagenomes</taxon>
    </lineage>
</organism>
<keyword evidence="1" id="KW-1133">Transmembrane helix</keyword>
<protein>
    <submittedName>
        <fullName evidence="2">Uncharacterized protein</fullName>
    </submittedName>
</protein>
<proteinExistence type="predicted"/>
<gene>
    <name evidence="2" type="ORF">LCGC14_1340020</name>
</gene>
<feature type="transmembrane region" description="Helical" evidence="1">
    <location>
        <begin position="12"/>
        <end position="33"/>
    </location>
</feature>
<dbReference type="AlphaFoldDB" id="A0A0F9NG80"/>
<feature type="non-terminal residue" evidence="2">
    <location>
        <position position="251"/>
    </location>
</feature>
<comment type="caution">
    <text evidence="2">The sequence shown here is derived from an EMBL/GenBank/DDBJ whole genome shotgun (WGS) entry which is preliminary data.</text>
</comment>
<sequence length="251" mass="27018">MGAAGPVIGAFLIAYGPTILTILSLAATAYIAFSAPGPQEGPKIGDTLVQTSTYGRVIPIGYGRVRVAGNIIWATEIEQNRRKVSVGGKGGGKQVTYVYFGNFAVAMAEGPAIAVTRIWADKKIIFDITGASVITQKYKNMSIRTYVGSATQSVDPLIEADVGVGLTPAFKGLVYTVFESMPLQDMGNRIPHMEFEVQFVAPTTTTTKTLPSMFDWGVDWAQEMTSLGYLYLVRRFDIESAAIVHGIAAYD</sequence>